<feature type="domain" description="CheR-type methyltransferase" evidence="5">
    <location>
        <begin position="1"/>
        <end position="241"/>
    </location>
</feature>
<dbReference type="PROSITE" id="PS50123">
    <property type="entry name" value="CHER"/>
    <property type="match status" value="1"/>
</dbReference>
<evidence type="ECO:0000313" key="6">
    <source>
        <dbReference type="EMBL" id="MFL9000038.1"/>
    </source>
</evidence>
<dbReference type="SUPFAM" id="SSF48452">
    <property type="entry name" value="TPR-like"/>
    <property type="match status" value="1"/>
</dbReference>
<gene>
    <name evidence="6" type="ORF">ACJ8NA_15515</name>
</gene>
<dbReference type="PANTHER" id="PTHR24422:SF19">
    <property type="entry name" value="CHEMOTAXIS PROTEIN METHYLTRANSFERASE"/>
    <property type="match status" value="1"/>
</dbReference>
<dbReference type="PROSITE" id="PS50005">
    <property type="entry name" value="TPR"/>
    <property type="match status" value="1"/>
</dbReference>
<feature type="repeat" description="TPR" evidence="4">
    <location>
        <begin position="350"/>
        <end position="383"/>
    </location>
</feature>
<keyword evidence="7" id="KW-1185">Reference proteome</keyword>
<dbReference type="GO" id="GO:0032259">
    <property type="term" value="P:methylation"/>
    <property type="evidence" value="ECO:0007669"/>
    <property type="project" value="UniProtKB-KW"/>
</dbReference>
<evidence type="ECO:0000256" key="1">
    <source>
        <dbReference type="ARBA" id="ARBA00022603"/>
    </source>
</evidence>
<dbReference type="InterPro" id="IPR000780">
    <property type="entry name" value="CheR_MeTrfase"/>
</dbReference>
<proteinExistence type="predicted"/>
<dbReference type="RefSeq" id="WP_407800637.1">
    <property type="nucleotide sequence ID" value="NZ_JBJNUX010000006.1"/>
</dbReference>
<dbReference type="SUPFAM" id="SSF53335">
    <property type="entry name" value="S-adenosyl-L-methionine-dependent methyltransferases"/>
    <property type="match status" value="1"/>
</dbReference>
<evidence type="ECO:0000256" key="3">
    <source>
        <dbReference type="ARBA" id="ARBA00022691"/>
    </source>
</evidence>
<keyword evidence="1 6" id="KW-0489">Methyltransferase</keyword>
<dbReference type="InterPro" id="IPR050903">
    <property type="entry name" value="Bact_Chemotaxis_MeTrfase"/>
</dbReference>
<evidence type="ECO:0000259" key="5">
    <source>
        <dbReference type="PROSITE" id="PS50123"/>
    </source>
</evidence>
<dbReference type="Gene3D" id="1.25.40.10">
    <property type="entry name" value="Tetratricopeptide repeat domain"/>
    <property type="match status" value="1"/>
</dbReference>
<dbReference type="Pfam" id="PF01739">
    <property type="entry name" value="CheR"/>
    <property type="match status" value="1"/>
</dbReference>
<dbReference type="GO" id="GO:0008168">
    <property type="term" value="F:methyltransferase activity"/>
    <property type="evidence" value="ECO:0007669"/>
    <property type="project" value="UniProtKB-KW"/>
</dbReference>
<organism evidence="6 7">
    <name type="scientific">Pseudomonas azerbaijanorientalis</name>
    <dbReference type="NCBI Taxonomy" id="2842350"/>
    <lineage>
        <taxon>Bacteria</taxon>
        <taxon>Pseudomonadati</taxon>
        <taxon>Pseudomonadota</taxon>
        <taxon>Gammaproteobacteria</taxon>
        <taxon>Pseudomonadales</taxon>
        <taxon>Pseudomonadaceae</taxon>
        <taxon>Pseudomonas</taxon>
    </lineage>
</organism>
<dbReference type="Proteomes" id="UP001628646">
    <property type="component" value="Unassembled WGS sequence"/>
</dbReference>
<evidence type="ECO:0000313" key="7">
    <source>
        <dbReference type="Proteomes" id="UP001628646"/>
    </source>
</evidence>
<keyword evidence="4" id="KW-0802">TPR repeat</keyword>
<dbReference type="InterPro" id="IPR011990">
    <property type="entry name" value="TPR-like_helical_dom_sf"/>
</dbReference>
<evidence type="ECO:0000256" key="4">
    <source>
        <dbReference type="PROSITE-ProRule" id="PRU00339"/>
    </source>
</evidence>
<dbReference type="Gene3D" id="3.40.50.150">
    <property type="entry name" value="Vaccinia Virus protein VP39"/>
    <property type="match status" value="1"/>
</dbReference>
<dbReference type="CDD" id="cd02440">
    <property type="entry name" value="AdoMet_MTases"/>
    <property type="match status" value="1"/>
</dbReference>
<name>A0ABW8W408_9PSED</name>
<comment type="caution">
    <text evidence="6">The sequence shown here is derived from an EMBL/GenBank/DDBJ whole genome shotgun (WGS) entry which is preliminary data.</text>
</comment>
<dbReference type="EMBL" id="JBJNUY010000006">
    <property type="protein sequence ID" value="MFL9000038.1"/>
    <property type="molecule type" value="Genomic_DNA"/>
</dbReference>
<dbReference type="SMART" id="SM00138">
    <property type="entry name" value="MeTrc"/>
    <property type="match status" value="1"/>
</dbReference>
<reference evidence="6 7" key="1">
    <citation type="submission" date="2024-12" db="EMBL/GenBank/DDBJ databases">
        <title>Pseudomonas species isolated from Lotus nodules promote plant growth.</title>
        <authorList>
            <person name="Yu Y.-H."/>
            <person name="Kurtenbach J."/>
            <person name="Crosbie D."/>
            <person name="Brachmann A."/>
            <person name="Marin M."/>
        </authorList>
    </citation>
    <scope>NUCLEOTIDE SEQUENCE [LARGE SCALE GENOMIC DNA]</scope>
    <source>
        <strain evidence="6 7">PLb11B</strain>
    </source>
</reference>
<evidence type="ECO:0000256" key="2">
    <source>
        <dbReference type="ARBA" id="ARBA00022679"/>
    </source>
</evidence>
<dbReference type="InterPro" id="IPR019734">
    <property type="entry name" value="TPR_rpt"/>
</dbReference>
<keyword evidence="2" id="KW-0808">Transferase</keyword>
<dbReference type="PANTHER" id="PTHR24422">
    <property type="entry name" value="CHEMOTAXIS PROTEIN METHYLTRANSFERASE"/>
    <property type="match status" value="1"/>
</dbReference>
<keyword evidence="3" id="KW-0949">S-adenosyl-L-methionine</keyword>
<dbReference type="InterPro" id="IPR022642">
    <property type="entry name" value="CheR_C"/>
</dbReference>
<sequence>MSSDQRFFDFLKERIGLDVTSVGPAIIERAVRQRSVAAQAVSADEYWLTLQGSRDEQQALIEAVIVPETWFFRYPESFATLAKLASKRLGEINNLRALRILSLPCSTGEEPYSIAMALLDAGLKPHQFKVDGMDVSPLSVDKARRALYGKNSFRGDDIAFRDRHFIAEGDGYRLDPRVQEQVRLQVGNLLDPALLAGEPPFDFVFCRNLLIYFDQPTQKQVFEVLKRLTHDDGVLFIGPAEGSLLGRLGMRSIGIAQSFAFSRQGAAEPEPLPTFVPTPLPVPQPLRNRPTAPVRSRPFAAVVPLAPVPKSSGADTAVLLANIAGLANEGKSAEAKAACDSYLRSHEPVAQVFYWLGLLSDVAGNVLEAQGFYRKALYLEPQHPEALMHLAALLQAQGDAAGARRLQERAARSARAADSERKR</sequence>
<dbReference type="InterPro" id="IPR029063">
    <property type="entry name" value="SAM-dependent_MTases_sf"/>
</dbReference>
<protein>
    <submittedName>
        <fullName evidence="6">CheR family methyltransferase</fullName>
    </submittedName>
</protein>
<accession>A0ABW8W408</accession>
<dbReference type="PRINTS" id="PR00996">
    <property type="entry name" value="CHERMTFRASE"/>
</dbReference>